<gene>
    <name evidence="1" type="ORF">R3P38DRAFT_3202787</name>
    <name evidence="2" type="ORF">R3P38DRAFT_3202792</name>
</gene>
<dbReference type="EMBL" id="JAWWNJ010000050">
    <property type="protein sequence ID" value="KAK7016586.1"/>
    <property type="molecule type" value="Genomic_DNA"/>
</dbReference>
<organism evidence="2 3">
    <name type="scientific">Favolaschia claudopus</name>
    <dbReference type="NCBI Taxonomy" id="2862362"/>
    <lineage>
        <taxon>Eukaryota</taxon>
        <taxon>Fungi</taxon>
        <taxon>Dikarya</taxon>
        <taxon>Basidiomycota</taxon>
        <taxon>Agaricomycotina</taxon>
        <taxon>Agaricomycetes</taxon>
        <taxon>Agaricomycetidae</taxon>
        <taxon>Agaricales</taxon>
        <taxon>Marasmiineae</taxon>
        <taxon>Mycenaceae</taxon>
        <taxon>Favolaschia</taxon>
    </lineage>
</organism>
<evidence type="ECO:0000313" key="3">
    <source>
        <dbReference type="Proteomes" id="UP001362999"/>
    </source>
</evidence>
<evidence type="ECO:0000313" key="2">
    <source>
        <dbReference type="EMBL" id="KAK7016590.1"/>
    </source>
</evidence>
<reference evidence="2 3" key="1">
    <citation type="journal article" date="2024" name="J Genomics">
        <title>Draft genome sequencing and assembly of Favolaschia claudopus CIRM-BRFM 2984 isolated from oak limbs.</title>
        <authorList>
            <person name="Navarro D."/>
            <person name="Drula E."/>
            <person name="Chaduli D."/>
            <person name="Cazenave R."/>
            <person name="Ahrendt S."/>
            <person name="Wang J."/>
            <person name="Lipzen A."/>
            <person name="Daum C."/>
            <person name="Barry K."/>
            <person name="Grigoriev I.V."/>
            <person name="Favel A."/>
            <person name="Rosso M.N."/>
            <person name="Martin F."/>
        </authorList>
    </citation>
    <scope>NUCLEOTIDE SEQUENCE [LARGE SCALE GENOMIC DNA]</scope>
    <source>
        <strain evidence="2 3">CIRM-BRFM 2984</strain>
    </source>
</reference>
<dbReference type="EMBL" id="JAWWNJ010000050">
    <property type="protein sequence ID" value="KAK7016590.1"/>
    <property type="molecule type" value="Genomic_DNA"/>
</dbReference>
<name>A0AAW0AT96_9AGAR</name>
<sequence length="83" mass="8968">MVFIHAATTYNGLYTPSRPAFARAAIPDLAFTSPTLSPTRSAPKVAIIFHSAICAVARRAAPPQYPASPHQRSHIFALFSGWC</sequence>
<accession>A0AAW0AT96</accession>
<dbReference type="Proteomes" id="UP001362999">
    <property type="component" value="Unassembled WGS sequence"/>
</dbReference>
<protein>
    <submittedName>
        <fullName evidence="2">Uncharacterized protein</fullName>
    </submittedName>
</protein>
<dbReference type="AlphaFoldDB" id="A0AAW0AT96"/>
<proteinExistence type="predicted"/>
<comment type="caution">
    <text evidence="2">The sequence shown here is derived from an EMBL/GenBank/DDBJ whole genome shotgun (WGS) entry which is preliminary data.</text>
</comment>
<keyword evidence="3" id="KW-1185">Reference proteome</keyword>
<evidence type="ECO:0000313" key="1">
    <source>
        <dbReference type="EMBL" id="KAK7016586.1"/>
    </source>
</evidence>